<dbReference type="Pfam" id="PF04548">
    <property type="entry name" value="AIG1"/>
    <property type="match status" value="1"/>
</dbReference>
<evidence type="ECO:0000256" key="1">
    <source>
        <dbReference type="ARBA" id="ARBA00008535"/>
    </source>
</evidence>
<evidence type="ECO:0000313" key="5">
    <source>
        <dbReference type="Proteomes" id="UP000567872"/>
    </source>
</evidence>
<keyword evidence="5" id="KW-1185">Reference proteome</keyword>
<comment type="similarity">
    <text evidence="1">Belongs to the TRAFAC class TrmE-Era-EngA-EngB-Septin-like GTPase superfamily. AIG1/Toc34/Toc159-like paraseptin GTPase family. IAN subfamily.</text>
</comment>
<dbReference type="EMBL" id="VXAA01004165">
    <property type="protein sequence ID" value="NXI68891.1"/>
    <property type="molecule type" value="Genomic_DNA"/>
</dbReference>
<organism evidence="4 5">
    <name type="scientific">Anseranas semipalmata</name>
    <name type="common">Magpie goose</name>
    <name type="synonym">Anas semipalmata</name>
    <dbReference type="NCBI Taxonomy" id="8851"/>
    <lineage>
        <taxon>Eukaryota</taxon>
        <taxon>Metazoa</taxon>
        <taxon>Chordata</taxon>
        <taxon>Craniata</taxon>
        <taxon>Vertebrata</taxon>
        <taxon>Euteleostomi</taxon>
        <taxon>Archelosauria</taxon>
        <taxon>Archosauria</taxon>
        <taxon>Dinosauria</taxon>
        <taxon>Saurischia</taxon>
        <taxon>Theropoda</taxon>
        <taxon>Coelurosauria</taxon>
        <taxon>Aves</taxon>
        <taxon>Neognathae</taxon>
        <taxon>Galloanserae</taxon>
        <taxon>Anseriformes</taxon>
        <taxon>Anseranatidae</taxon>
        <taxon>Anseranas</taxon>
    </lineage>
</organism>
<evidence type="ECO:0000259" key="3">
    <source>
        <dbReference type="Pfam" id="PF04548"/>
    </source>
</evidence>
<dbReference type="InterPro" id="IPR027417">
    <property type="entry name" value="P-loop_NTPase"/>
</dbReference>
<evidence type="ECO:0000256" key="2">
    <source>
        <dbReference type="ARBA" id="ARBA00022741"/>
    </source>
</evidence>
<name>A0A7K9VAX3_ANSSE</name>
<dbReference type="Gene3D" id="3.40.50.300">
    <property type="entry name" value="P-loop containing nucleotide triphosphate hydrolases"/>
    <property type="match status" value="1"/>
</dbReference>
<keyword evidence="2" id="KW-0547">Nucleotide-binding</keyword>
<reference evidence="4 5" key="1">
    <citation type="submission" date="2019-09" db="EMBL/GenBank/DDBJ databases">
        <title>Bird 10,000 Genomes (B10K) Project - Family phase.</title>
        <authorList>
            <person name="Zhang G."/>
        </authorList>
    </citation>
    <scope>NUCLEOTIDE SEQUENCE [LARGE SCALE GENOMIC DNA]</scope>
    <source>
        <strain evidence="4">B10K-DU-001-57</strain>
        <tissue evidence="4">Muscle</tissue>
    </source>
</reference>
<comment type="caution">
    <text evidence="4">The sequence shown here is derived from an EMBL/GenBank/DDBJ whole genome shotgun (WGS) entry which is preliminary data.</text>
</comment>
<dbReference type="OrthoDB" id="9118927at2759"/>
<dbReference type="AlphaFoldDB" id="A0A7K9VAX3"/>
<accession>A0A7K9VAX3</accession>
<dbReference type="Proteomes" id="UP000567872">
    <property type="component" value="Unassembled WGS sequence"/>
</dbReference>
<feature type="domain" description="AIG1-type G" evidence="3">
    <location>
        <begin position="2"/>
        <end position="71"/>
    </location>
</feature>
<sequence length="91" mass="9990">SSLQQYVADTDNAALRELLRDCGGRCCAFNNRAGGAEWDAQAGDLLALVQQMLGGDLSTHYTNKLYSQATQLLGCNDMDFEEKCKRLAEQV</sequence>
<gene>
    <name evidence="4" type="primary">Gimap1_1</name>
    <name evidence="4" type="ORF">ANSSEM_R15455</name>
</gene>
<protein>
    <submittedName>
        <fullName evidence="4">GIMA1 GTPase</fullName>
    </submittedName>
</protein>
<dbReference type="GO" id="GO:0005525">
    <property type="term" value="F:GTP binding"/>
    <property type="evidence" value="ECO:0007669"/>
    <property type="project" value="InterPro"/>
</dbReference>
<feature type="non-terminal residue" evidence="4">
    <location>
        <position position="91"/>
    </location>
</feature>
<feature type="non-terminal residue" evidence="4">
    <location>
        <position position="1"/>
    </location>
</feature>
<evidence type="ECO:0000313" key="4">
    <source>
        <dbReference type="EMBL" id="NXI68891.1"/>
    </source>
</evidence>
<proteinExistence type="inferred from homology"/>
<dbReference type="InterPro" id="IPR006703">
    <property type="entry name" value="G_AIG1"/>
</dbReference>